<keyword evidence="11" id="KW-1185">Reference proteome</keyword>
<evidence type="ECO:0000256" key="5">
    <source>
        <dbReference type="ARBA" id="ARBA00023110"/>
    </source>
</evidence>
<comment type="similarity">
    <text evidence="2">Belongs to the PpiC/parvulin rotamase family.</text>
</comment>
<dbReference type="InterPro" id="IPR046357">
    <property type="entry name" value="PPIase_dom_sf"/>
</dbReference>
<keyword evidence="8" id="KW-0472">Membrane</keyword>
<keyword evidence="5" id="KW-0413">Isomerase</keyword>
<evidence type="ECO:0000256" key="6">
    <source>
        <dbReference type="ARBA" id="ARBA00030642"/>
    </source>
</evidence>
<dbReference type="Proteomes" id="UP000433652">
    <property type="component" value="Unassembled WGS sequence"/>
</dbReference>
<organism evidence="10 11">
    <name type="scientific">Croceibacterium salegens</name>
    <dbReference type="NCBI Taxonomy" id="1737568"/>
    <lineage>
        <taxon>Bacteria</taxon>
        <taxon>Pseudomonadati</taxon>
        <taxon>Pseudomonadota</taxon>
        <taxon>Alphaproteobacteria</taxon>
        <taxon>Sphingomonadales</taxon>
        <taxon>Erythrobacteraceae</taxon>
        <taxon>Croceibacterium</taxon>
    </lineage>
</organism>
<dbReference type="GO" id="GO:0003755">
    <property type="term" value="F:peptidyl-prolyl cis-trans isomerase activity"/>
    <property type="evidence" value="ECO:0007669"/>
    <property type="project" value="UniProtKB-KW"/>
</dbReference>
<proteinExistence type="inferred from homology"/>
<feature type="transmembrane region" description="Helical" evidence="8">
    <location>
        <begin position="9"/>
        <end position="27"/>
    </location>
</feature>
<keyword evidence="5" id="KW-0697">Rotamase</keyword>
<dbReference type="InterPro" id="IPR000297">
    <property type="entry name" value="PPIase_PpiC"/>
</dbReference>
<dbReference type="AlphaFoldDB" id="A0A6I4T1Q6"/>
<keyword evidence="8" id="KW-1133">Transmembrane helix</keyword>
<evidence type="ECO:0000256" key="4">
    <source>
        <dbReference type="ARBA" id="ARBA00018370"/>
    </source>
</evidence>
<comment type="catalytic activity">
    <reaction evidence="1">
        <text>[protein]-peptidylproline (omega=180) = [protein]-peptidylproline (omega=0)</text>
        <dbReference type="Rhea" id="RHEA:16237"/>
        <dbReference type="Rhea" id="RHEA-COMP:10747"/>
        <dbReference type="Rhea" id="RHEA-COMP:10748"/>
        <dbReference type="ChEBI" id="CHEBI:83833"/>
        <dbReference type="ChEBI" id="CHEBI:83834"/>
        <dbReference type="EC" id="5.2.1.8"/>
    </reaction>
</comment>
<dbReference type="Pfam" id="PF13145">
    <property type="entry name" value="Rotamase_2"/>
    <property type="match status" value="1"/>
</dbReference>
<dbReference type="Gene3D" id="1.10.4030.10">
    <property type="entry name" value="Porin chaperone SurA, peptide-binding domain"/>
    <property type="match status" value="1"/>
</dbReference>
<reference evidence="10 11" key="1">
    <citation type="submission" date="2019-12" db="EMBL/GenBank/DDBJ databases">
        <title>Genomic-based taxomic classification of the family Erythrobacteraceae.</title>
        <authorList>
            <person name="Xu L."/>
        </authorList>
    </citation>
    <scope>NUCLEOTIDE SEQUENCE [LARGE SCALE GENOMIC DNA]</scope>
    <source>
        <strain evidence="10 11">MCCC 1K01500</strain>
    </source>
</reference>
<dbReference type="EC" id="5.2.1.8" evidence="3"/>
<sequence length="284" mass="32287">MLARLVREPLVHFIALGALIFAAWYWINPPRPPVDEIVIDQPQLDHLKALWKAEWKRDPSPDDVKAIIDRHLRKEIFYLEAMRMNLDQNDEIIKRRLAQKMEAVAGDVSRLMKPVTDDELRIYMKRRPDLFAQPQSIGFRQVLFLTSERSAALATLAALREGNPVPEAQEDRMGVPNDWGVTAGPDIANAFGDDFAAELAKVPVGKWEGPIASGYGLHLVYVDKREDAHQPSFESVRPYVQREYDYQAQRDAEQAAYDALRKRYTVRITAEGVPADVQLALASQ</sequence>
<evidence type="ECO:0000256" key="3">
    <source>
        <dbReference type="ARBA" id="ARBA00013194"/>
    </source>
</evidence>
<evidence type="ECO:0000256" key="1">
    <source>
        <dbReference type="ARBA" id="ARBA00000971"/>
    </source>
</evidence>
<feature type="domain" description="PpiC" evidence="9">
    <location>
        <begin position="115"/>
        <end position="238"/>
    </location>
</feature>
<accession>A0A6I4T1Q6</accession>
<dbReference type="InterPro" id="IPR050245">
    <property type="entry name" value="PrsA_foldase"/>
</dbReference>
<dbReference type="Gene3D" id="3.10.50.40">
    <property type="match status" value="1"/>
</dbReference>
<evidence type="ECO:0000256" key="7">
    <source>
        <dbReference type="ARBA" id="ARBA00031484"/>
    </source>
</evidence>
<evidence type="ECO:0000313" key="10">
    <source>
        <dbReference type="EMBL" id="MXO61256.1"/>
    </source>
</evidence>
<dbReference type="RefSeq" id="WP_159798149.1">
    <property type="nucleotide sequence ID" value="NZ_WTYM01000059.1"/>
</dbReference>
<dbReference type="OrthoDB" id="196786at2"/>
<dbReference type="PANTHER" id="PTHR47245:SF2">
    <property type="entry name" value="PEPTIDYL-PROLYL CIS-TRANS ISOMERASE HP_0175-RELATED"/>
    <property type="match status" value="1"/>
</dbReference>
<gene>
    <name evidence="10" type="ORF">GRI89_17060</name>
</gene>
<protein>
    <recommendedName>
        <fullName evidence="4">Parvulin-like PPIase</fullName>
        <ecNumber evidence="3">5.2.1.8</ecNumber>
    </recommendedName>
    <alternativeName>
        <fullName evidence="6">Peptidyl-prolyl cis-trans isomerase plp</fullName>
    </alternativeName>
    <alternativeName>
        <fullName evidence="7">Rotamase plp</fullName>
    </alternativeName>
</protein>
<comment type="caution">
    <text evidence="10">The sequence shown here is derived from an EMBL/GenBank/DDBJ whole genome shotgun (WGS) entry which is preliminary data.</text>
</comment>
<dbReference type="EMBL" id="WTYM01000059">
    <property type="protein sequence ID" value="MXO61256.1"/>
    <property type="molecule type" value="Genomic_DNA"/>
</dbReference>
<evidence type="ECO:0000313" key="11">
    <source>
        <dbReference type="Proteomes" id="UP000433652"/>
    </source>
</evidence>
<name>A0A6I4T1Q6_9SPHN</name>
<keyword evidence="8" id="KW-0812">Transmembrane</keyword>
<evidence type="ECO:0000256" key="2">
    <source>
        <dbReference type="ARBA" id="ARBA00007656"/>
    </source>
</evidence>
<evidence type="ECO:0000256" key="8">
    <source>
        <dbReference type="SAM" id="Phobius"/>
    </source>
</evidence>
<evidence type="ECO:0000259" key="9">
    <source>
        <dbReference type="Pfam" id="PF13145"/>
    </source>
</evidence>
<dbReference type="PANTHER" id="PTHR47245">
    <property type="entry name" value="PEPTIDYLPROLYL ISOMERASE"/>
    <property type="match status" value="1"/>
</dbReference>